<dbReference type="KEGG" id="vin:AKJ08_2563"/>
<name>A0A0K1PFG6_9BACT</name>
<dbReference type="EMBL" id="CP012332">
    <property type="protein sequence ID" value="AKU92176.1"/>
    <property type="molecule type" value="Genomic_DNA"/>
</dbReference>
<reference evidence="1 2" key="1">
    <citation type="submission" date="2015-08" db="EMBL/GenBank/DDBJ databases">
        <authorList>
            <person name="Babu N.S."/>
            <person name="Beckwith C.J."/>
            <person name="Beseler K.G."/>
            <person name="Brison A."/>
            <person name="Carone J.V."/>
            <person name="Caskin T.P."/>
            <person name="Diamond M."/>
            <person name="Durham M.E."/>
            <person name="Foxe J.M."/>
            <person name="Go M."/>
            <person name="Henderson B.A."/>
            <person name="Jones I.B."/>
            <person name="McGettigan J.A."/>
            <person name="Micheletti S.J."/>
            <person name="Nasrallah M.E."/>
            <person name="Ortiz D."/>
            <person name="Piller C.R."/>
            <person name="Privatt S.R."/>
            <person name="Schneider S.L."/>
            <person name="Sharp S."/>
            <person name="Smith T.C."/>
            <person name="Stanton J.D."/>
            <person name="Ullery H.E."/>
            <person name="Wilson R.J."/>
            <person name="Serrano M.G."/>
            <person name="Buck G."/>
            <person name="Lee V."/>
            <person name="Wang Y."/>
            <person name="Carvalho R."/>
            <person name="Voegtly L."/>
            <person name="Shi R."/>
            <person name="Duckworth R."/>
            <person name="Johnson A."/>
            <person name="Loviza R."/>
            <person name="Walstead R."/>
            <person name="Shah Z."/>
            <person name="Kiflezghi M."/>
            <person name="Wade K."/>
            <person name="Ball S.L."/>
            <person name="Bradley K.W."/>
            <person name="Asai D.J."/>
            <person name="Bowman C.A."/>
            <person name="Russell D.A."/>
            <person name="Pope W.H."/>
            <person name="Jacobs-Sera D."/>
            <person name="Hendrix R.W."/>
            <person name="Hatfull G.F."/>
        </authorList>
    </citation>
    <scope>NUCLEOTIDE SEQUENCE [LARGE SCALE GENOMIC DNA]</scope>
    <source>
        <strain evidence="1 2">DSM 27710</strain>
    </source>
</reference>
<dbReference type="STRING" id="1391653.AKJ08_2563"/>
<dbReference type="Proteomes" id="UP000055590">
    <property type="component" value="Chromosome"/>
</dbReference>
<sequence length="348" mass="36713">MVVLGAISTSPAPASAQLPPVESSSPACTGHRFRLDGAAALPDSSGSATLVPEWLPALETIADCLRRPEHERTCAVVQGRFDEQSFSHAVVTAFGSAQAAQLARARARATAVLSRLSELGVPAERLREAPPLPEPTWRGTEVVLLEGCLPAPQRLSEDDVRLVEEARAVLAAPPQPQVVVQEVAAPASPSPFFVEAGPGGSLELSSSAVAAPSLRAGLGARRGHVTGRVSAAIATASPDERRASWELKAGAGYALLGWLDLGLAGGLRWGSVGLDSPWLDRSWFAGFEAVECPLSLAEGTELCLEQSLFPIGSVHKRARIEDGKLERIPATRDSLVRLELGAFLRQHF</sequence>
<evidence type="ECO:0008006" key="3">
    <source>
        <dbReference type="Google" id="ProtNLM"/>
    </source>
</evidence>
<protein>
    <recommendedName>
        <fullName evidence="3">OmpA-like domain-containing protein</fullName>
    </recommendedName>
</protein>
<evidence type="ECO:0000313" key="1">
    <source>
        <dbReference type="EMBL" id="AKU92176.1"/>
    </source>
</evidence>
<keyword evidence="2" id="KW-1185">Reference proteome</keyword>
<organism evidence="1 2">
    <name type="scientific">Vulgatibacter incomptus</name>
    <dbReference type="NCBI Taxonomy" id="1391653"/>
    <lineage>
        <taxon>Bacteria</taxon>
        <taxon>Pseudomonadati</taxon>
        <taxon>Myxococcota</taxon>
        <taxon>Myxococcia</taxon>
        <taxon>Myxococcales</taxon>
        <taxon>Cystobacterineae</taxon>
        <taxon>Vulgatibacteraceae</taxon>
        <taxon>Vulgatibacter</taxon>
    </lineage>
</organism>
<evidence type="ECO:0000313" key="2">
    <source>
        <dbReference type="Proteomes" id="UP000055590"/>
    </source>
</evidence>
<gene>
    <name evidence="1" type="ORF">AKJ08_2563</name>
</gene>
<accession>A0A0K1PFG6</accession>
<proteinExistence type="predicted"/>
<dbReference type="AlphaFoldDB" id="A0A0K1PFG6"/>